<dbReference type="RefSeq" id="WP_036013989.1">
    <property type="nucleotide sequence ID" value="NZ_FMAE01000007.1"/>
</dbReference>
<evidence type="ECO:0000313" key="1">
    <source>
        <dbReference type="EMBL" id="SCB43296.1"/>
    </source>
</evidence>
<dbReference type="AlphaFoldDB" id="A0A1C3WTV3"/>
<sequence>MEAEIIEPAIKACLAEIHAKLKAAEQITRAAQACAEAGGVAEAIRVSMDIEQLIYEAGRLHDAATLLARMTHDVKV</sequence>
<dbReference type="EMBL" id="FMAE01000007">
    <property type="protein sequence ID" value="SCB43296.1"/>
    <property type="molecule type" value="Genomic_DNA"/>
</dbReference>
<accession>A0A1C3WTV3</accession>
<organism evidence="1 2">
    <name type="scientific">Bradyrhizobium yuanmingense</name>
    <dbReference type="NCBI Taxonomy" id="108015"/>
    <lineage>
        <taxon>Bacteria</taxon>
        <taxon>Pseudomonadati</taxon>
        <taxon>Pseudomonadota</taxon>
        <taxon>Alphaproteobacteria</taxon>
        <taxon>Hyphomicrobiales</taxon>
        <taxon>Nitrobacteraceae</taxon>
        <taxon>Bradyrhizobium</taxon>
    </lineage>
</organism>
<evidence type="ECO:0000313" key="2">
    <source>
        <dbReference type="Proteomes" id="UP000183174"/>
    </source>
</evidence>
<proteinExistence type="predicted"/>
<gene>
    <name evidence="1" type="ORF">GA0061099_1007243</name>
</gene>
<protein>
    <submittedName>
        <fullName evidence="1">Uncharacterized protein</fullName>
    </submittedName>
</protein>
<dbReference type="Proteomes" id="UP000183174">
    <property type="component" value="Unassembled WGS sequence"/>
</dbReference>
<name>A0A1C3WTV3_9BRAD</name>
<reference evidence="1 2" key="1">
    <citation type="submission" date="2016-08" db="EMBL/GenBank/DDBJ databases">
        <authorList>
            <person name="Seilhamer J.J."/>
        </authorList>
    </citation>
    <scope>NUCLEOTIDE SEQUENCE [LARGE SCALE GENOMIC DNA]</scope>
    <source>
        <strain evidence="1 2">CCBAU 10071</strain>
    </source>
</reference>